<protein>
    <recommendedName>
        <fullName evidence="4">Alpha/beta hydrolase fold-3 domain-containing protein</fullName>
    </recommendedName>
</protein>
<evidence type="ECO:0000313" key="1">
    <source>
        <dbReference type="EMBL" id="PTD01382.1"/>
    </source>
</evidence>
<name>A0A2T4GCS2_FUSCU</name>
<dbReference type="Proteomes" id="UP000241587">
    <property type="component" value="Unassembled WGS sequence"/>
</dbReference>
<dbReference type="InterPro" id="IPR029058">
    <property type="entry name" value="AB_hydrolase_fold"/>
</dbReference>
<dbReference type="Proteomes" id="UP000663297">
    <property type="component" value="Chromosome 3"/>
</dbReference>
<dbReference type="SUPFAM" id="SSF53474">
    <property type="entry name" value="alpha/beta-Hydrolases"/>
    <property type="match status" value="1"/>
</dbReference>
<dbReference type="Gene3D" id="3.40.50.1820">
    <property type="entry name" value="alpha/beta hydrolase"/>
    <property type="match status" value="1"/>
</dbReference>
<dbReference type="OrthoDB" id="5396420at2759"/>
<dbReference type="AlphaFoldDB" id="A0A2T4GCS2"/>
<sequence length="395" mass="45251">MKGCLSIPALRRLGHRRLIDYLPKRSQRLYSFQSHERISVRCGSAGFVNIDLIDIAEQPNSPLFVYLPPSSPNDSQLASIPRFLQGKPLATINYRWNFRDRENTHHVWPTPIHDTYFAYRWLIENLAPEGDKKRDIYLFGSHLGASLATSLALTESQPDVPFAVRGIVSYNGIYNWTMFFPDHPVNKFGPYAKNPKAFHRPREGTYIYNLQQILPKLFGSTADTFDVFASPALFFHNPGLNIPASYHLTEEQSTALELKNNPEAEAPLETPRRGRLVFPPRKSPLKIPETLLLYDLLPRPPPTNWPGKPGLIRQWGNSLEAQAKELAEEMHSSIEKIELKEQGLWDDDIPFWENEQGRRVKVKRVGAESATMEMSETGEKMVEEWLAERISPKYT</sequence>
<evidence type="ECO:0008006" key="4">
    <source>
        <dbReference type="Google" id="ProtNLM"/>
    </source>
</evidence>
<organism evidence="1 3">
    <name type="scientific">Fusarium culmorum</name>
    <dbReference type="NCBI Taxonomy" id="5516"/>
    <lineage>
        <taxon>Eukaryota</taxon>
        <taxon>Fungi</taxon>
        <taxon>Dikarya</taxon>
        <taxon>Ascomycota</taxon>
        <taxon>Pezizomycotina</taxon>
        <taxon>Sordariomycetes</taxon>
        <taxon>Hypocreomycetidae</taxon>
        <taxon>Hypocreales</taxon>
        <taxon>Nectriaceae</taxon>
        <taxon>Fusarium</taxon>
    </lineage>
</organism>
<reference evidence="2" key="2">
    <citation type="submission" date="2020-11" db="EMBL/GenBank/DDBJ databases">
        <title>The chromosome-scale genome resource for two endophytic Fusarium species: F. culmorum and F. pseudograminearum.</title>
        <authorList>
            <person name="Yuan Z."/>
        </authorList>
    </citation>
    <scope>NUCLEOTIDE SEQUENCE</scope>
    <source>
        <strain evidence="2">Class2-1B</strain>
    </source>
</reference>
<dbReference type="EMBL" id="CP064749">
    <property type="protein sequence ID" value="QPC63449.1"/>
    <property type="molecule type" value="Genomic_DNA"/>
</dbReference>
<accession>A0A2T4GCS2</accession>
<keyword evidence="3" id="KW-1185">Reference proteome</keyword>
<dbReference type="EMBL" id="PVEM01000028">
    <property type="protein sequence ID" value="PTD01382.1"/>
    <property type="molecule type" value="Genomic_DNA"/>
</dbReference>
<evidence type="ECO:0000313" key="2">
    <source>
        <dbReference type="EMBL" id="QPC63449.1"/>
    </source>
</evidence>
<dbReference type="OMA" id="VWPTPIH"/>
<proteinExistence type="predicted"/>
<evidence type="ECO:0000313" key="3">
    <source>
        <dbReference type="Proteomes" id="UP000241587"/>
    </source>
</evidence>
<gene>
    <name evidence="1" type="ORF">FCULG_00010558</name>
    <name evidence="2" type="ORF">HYE67_005680</name>
</gene>
<reference evidence="1 3" key="1">
    <citation type="submission" date="2018-02" db="EMBL/GenBank/DDBJ databases">
        <title>Fusarium culmorum secondary metabolites in fungal-bacterial-plant interactions.</title>
        <authorList>
            <person name="Schmidt R."/>
        </authorList>
    </citation>
    <scope>NUCLEOTIDE SEQUENCE [LARGE SCALE GENOMIC DNA]</scope>
    <source>
        <strain evidence="1 3">PV</strain>
    </source>
</reference>